<dbReference type="Pfam" id="PF00528">
    <property type="entry name" value="BPD_transp_1"/>
    <property type="match status" value="1"/>
</dbReference>
<dbReference type="PANTHER" id="PTHR43744">
    <property type="entry name" value="ABC TRANSPORTER PERMEASE PROTEIN MG189-RELATED-RELATED"/>
    <property type="match status" value="1"/>
</dbReference>
<accession>A0ABW6F5J2</accession>
<dbReference type="SUPFAM" id="SSF161098">
    <property type="entry name" value="MetI-like"/>
    <property type="match status" value="1"/>
</dbReference>
<evidence type="ECO:0000313" key="11">
    <source>
        <dbReference type="Proteomes" id="UP001598352"/>
    </source>
</evidence>
<keyword evidence="11" id="KW-1185">Reference proteome</keyword>
<evidence type="ECO:0000256" key="5">
    <source>
        <dbReference type="ARBA" id="ARBA00022989"/>
    </source>
</evidence>
<keyword evidence="5 7" id="KW-1133">Transmembrane helix</keyword>
<dbReference type="CDD" id="cd06261">
    <property type="entry name" value="TM_PBP2"/>
    <property type="match status" value="1"/>
</dbReference>
<proteinExistence type="inferred from homology"/>
<dbReference type="InterPro" id="IPR000515">
    <property type="entry name" value="MetI-like"/>
</dbReference>
<dbReference type="Gene3D" id="1.10.3720.10">
    <property type="entry name" value="MetI-like"/>
    <property type="match status" value="1"/>
</dbReference>
<protein>
    <submittedName>
        <fullName evidence="10">Carbohydrate ABC transporter permease</fullName>
    </submittedName>
</protein>
<evidence type="ECO:0000313" key="10">
    <source>
        <dbReference type="EMBL" id="MFD4825816.1"/>
    </source>
</evidence>
<feature type="transmembrane region" description="Helical" evidence="7">
    <location>
        <begin position="109"/>
        <end position="130"/>
    </location>
</feature>
<feature type="transmembrane region" description="Helical" evidence="7">
    <location>
        <begin position="219"/>
        <end position="240"/>
    </location>
</feature>
<evidence type="ECO:0000256" key="2">
    <source>
        <dbReference type="ARBA" id="ARBA00022448"/>
    </source>
</evidence>
<name>A0ABW6F5J2_9ACTN</name>
<comment type="subcellular location">
    <subcellularLocation>
        <location evidence="1 7">Cell membrane</location>
        <topology evidence="1 7">Multi-pass membrane protein</topology>
    </subcellularLocation>
</comment>
<organism evidence="10 11">
    <name type="scientific">Streptomyces rubiginosohelvolus</name>
    <dbReference type="NCBI Taxonomy" id="67362"/>
    <lineage>
        <taxon>Bacteria</taxon>
        <taxon>Bacillati</taxon>
        <taxon>Actinomycetota</taxon>
        <taxon>Actinomycetes</taxon>
        <taxon>Kitasatosporales</taxon>
        <taxon>Streptomycetaceae</taxon>
        <taxon>Streptomyces</taxon>
    </lineage>
</organism>
<keyword evidence="6 7" id="KW-0472">Membrane</keyword>
<gene>
    <name evidence="10" type="ORF">ACFWOQ_24920</name>
</gene>
<sequence length="309" mass="33572">MSAPTTTPPTDTARPAAPAPNRPPAPVTPRPRSLRLRAASGTVVRYLLLLLVLVITVGPFLWQLSTSLKGAGESVFGYPPQLLPSDPTLDHYASAAETVPVFRYALNSLLVAVGCATTNCLFGSLAGYALARMRFRGRRIAFGVFLATMIIPFESIMVSEFLMMRSLRLNDTLLGVMLPLAVTGLSILLFRNAFLGLPREIEEAAVLDGASEWQRYARIALPSVRGTIAVVAIFSFVFAWDDFLWPLIVLNDPANYTLTVGIQYLSGTFTNDQRVVAAGTMIAVVPLLVLFFTLQRFFFRGVGEGAVKG</sequence>
<dbReference type="EMBL" id="JBHXKZ010000023">
    <property type="protein sequence ID" value="MFD4825816.1"/>
    <property type="molecule type" value="Genomic_DNA"/>
</dbReference>
<evidence type="ECO:0000256" key="7">
    <source>
        <dbReference type="RuleBase" id="RU363032"/>
    </source>
</evidence>
<feature type="compositionally biased region" description="Pro residues" evidence="8">
    <location>
        <begin position="17"/>
        <end position="29"/>
    </location>
</feature>
<keyword evidence="2 7" id="KW-0813">Transport</keyword>
<evidence type="ECO:0000256" key="1">
    <source>
        <dbReference type="ARBA" id="ARBA00004651"/>
    </source>
</evidence>
<keyword evidence="4 7" id="KW-0812">Transmembrane</keyword>
<comment type="caution">
    <text evidence="10">The sequence shown here is derived from an EMBL/GenBank/DDBJ whole genome shotgun (WGS) entry which is preliminary data.</text>
</comment>
<reference evidence="10 11" key="1">
    <citation type="submission" date="2024-09" db="EMBL/GenBank/DDBJ databases">
        <title>The Natural Products Discovery Center: Release of the First 8490 Sequenced Strains for Exploring Actinobacteria Biosynthetic Diversity.</title>
        <authorList>
            <person name="Kalkreuter E."/>
            <person name="Kautsar S.A."/>
            <person name="Yang D."/>
            <person name="Bader C.D."/>
            <person name="Teijaro C.N."/>
            <person name="Fluegel L."/>
            <person name="Davis C.M."/>
            <person name="Simpson J.R."/>
            <person name="Lauterbach L."/>
            <person name="Steele A.D."/>
            <person name="Gui C."/>
            <person name="Meng S."/>
            <person name="Li G."/>
            <person name="Viehrig K."/>
            <person name="Ye F."/>
            <person name="Su P."/>
            <person name="Kiefer A.F."/>
            <person name="Nichols A."/>
            <person name="Cepeda A.J."/>
            <person name="Yan W."/>
            <person name="Fan B."/>
            <person name="Jiang Y."/>
            <person name="Adhikari A."/>
            <person name="Zheng C.-J."/>
            <person name="Schuster L."/>
            <person name="Cowan T.M."/>
            <person name="Smanski M.J."/>
            <person name="Chevrette M.G."/>
            <person name="De Carvalho L.P.S."/>
            <person name="Shen B."/>
        </authorList>
    </citation>
    <scope>NUCLEOTIDE SEQUENCE [LARGE SCALE GENOMIC DNA]</scope>
    <source>
        <strain evidence="10 11">NPDC058428</strain>
    </source>
</reference>
<feature type="transmembrane region" description="Helical" evidence="7">
    <location>
        <begin position="275"/>
        <end position="294"/>
    </location>
</feature>
<evidence type="ECO:0000256" key="4">
    <source>
        <dbReference type="ARBA" id="ARBA00022692"/>
    </source>
</evidence>
<feature type="compositionally biased region" description="Low complexity" evidence="8">
    <location>
        <begin position="1"/>
        <end position="16"/>
    </location>
</feature>
<evidence type="ECO:0000259" key="9">
    <source>
        <dbReference type="PROSITE" id="PS50928"/>
    </source>
</evidence>
<evidence type="ECO:0000256" key="6">
    <source>
        <dbReference type="ARBA" id="ARBA00023136"/>
    </source>
</evidence>
<feature type="domain" description="ABC transmembrane type-1" evidence="9">
    <location>
        <begin position="105"/>
        <end position="294"/>
    </location>
</feature>
<dbReference type="PANTHER" id="PTHR43744:SF3">
    <property type="entry name" value="LACTOSE TRANSPORT SYSTEM PERMEASE PROTEIN LACG"/>
    <property type="match status" value="1"/>
</dbReference>
<evidence type="ECO:0000256" key="8">
    <source>
        <dbReference type="SAM" id="MobiDB-lite"/>
    </source>
</evidence>
<feature type="transmembrane region" description="Helical" evidence="7">
    <location>
        <begin position="142"/>
        <end position="164"/>
    </location>
</feature>
<evidence type="ECO:0000256" key="3">
    <source>
        <dbReference type="ARBA" id="ARBA00022475"/>
    </source>
</evidence>
<dbReference type="Proteomes" id="UP001598352">
    <property type="component" value="Unassembled WGS sequence"/>
</dbReference>
<dbReference type="PROSITE" id="PS50928">
    <property type="entry name" value="ABC_TM1"/>
    <property type="match status" value="1"/>
</dbReference>
<feature type="region of interest" description="Disordered" evidence="8">
    <location>
        <begin position="1"/>
        <end position="32"/>
    </location>
</feature>
<dbReference type="RefSeq" id="WP_260823246.1">
    <property type="nucleotide sequence ID" value="NZ_JBHJZV010000044.1"/>
</dbReference>
<feature type="transmembrane region" description="Helical" evidence="7">
    <location>
        <begin position="176"/>
        <end position="198"/>
    </location>
</feature>
<feature type="transmembrane region" description="Helical" evidence="7">
    <location>
        <begin position="43"/>
        <end position="62"/>
    </location>
</feature>
<dbReference type="InterPro" id="IPR035906">
    <property type="entry name" value="MetI-like_sf"/>
</dbReference>
<comment type="similarity">
    <text evidence="7">Belongs to the binding-protein-dependent transport system permease family.</text>
</comment>
<keyword evidence="3" id="KW-1003">Cell membrane</keyword>